<accession>A0A3Q8U172</accession>
<dbReference type="PANTHER" id="PTHR11857:SF43">
    <property type="entry name" value="GEO07291P1-RELATED"/>
    <property type="match status" value="1"/>
</dbReference>
<evidence type="ECO:0000256" key="2">
    <source>
        <dbReference type="ARBA" id="ARBA00008098"/>
    </source>
</evidence>
<dbReference type="SMART" id="SM00708">
    <property type="entry name" value="PhBP"/>
    <property type="match status" value="1"/>
</dbReference>
<dbReference type="Pfam" id="PF01395">
    <property type="entry name" value="PBP_GOBP"/>
    <property type="match status" value="1"/>
</dbReference>
<sequence>MKSFIVLFALIVISTALTDEQKEKIKTIGKQCKASSEVEREKLEKLRNGEIENDPKLKAFLRCTFEKLEFQKPDGTIDKEKVKSRLPSKLSETEKEEIVNECTNVTETDVTEIAYSVYKCYRSKTTAHNADLFL</sequence>
<dbReference type="GO" id="GO:0007608">
    <property type="term" value="P:sensory perception of smell"/>
    <property type="evidence" value="ECO:0007669"/>
    <property type="project" value="TreeGrafter"/>
</dbReference>
<feature type="signal peptide" evidence="7">
    <location>
        <begin position="1"/>
        <end position="18"/>
    </location>
</feature>
<comment type="function">
    <text evidence="6">May be a carrier protein for lipids.</text>
</comment>
<evidence type="ECO:0000313" key="8">
    <source>
        <dbReference type="EMBL" id="AZL87164.1"/>
    </source>
</evidence>
<dbReference type="InterPro" id="IPR006170">
    <property type="entry name" value="PBP/GOBP"/>
</dbReference>
<reference evidence="8" key="1">
    <citation type="journal article" date="2018" name="Insect Biochem. Mol. Biol.">
        <title>Functional characterization of odorant-binding proteins from the scarab beetle Holotrichia oblita based on semiochemical-induced expression alteration and gene silencing.</title>
        <authorList>
            <person name="Yin J."/>
            <person name="Wang C."/>
            <person name="Fang C."/>
            <person name="Zhang S."/>
            <person name="Cao Y."/>
            <person name="Li K."/>
            <person name="Leal W.S."/>
        </authorList>
    </citation>
    <scope>NUCLEOTIDE SEQUENCE</scope>
</reference>
<name>A0A3Q8U172_HOLOL</name>
<comment type="similarity">
    <text evidence="2">Belongs to the PBP/GOBP family.</text>
</comment>
<proteinExistence type="evidence at transcript level"/>
<evidence type="ECO:0000256" key="3">
    <source>
        <dbReference type="ARBA" id="ARBA00022525"/>
    </source>
</evidence>
<feature type="chain" id="PRO_5018709101" evidence="7">
    <location>
        <begin position="19"/>
        <end position="134"/>
    </location>
</feature>
<protein>
    <submittedName>
        <fullName evidence="8">Odorant binding protein 22</fullName>
    </submittedName>
</protein>
<dbReference type="AlphaFoldDB" id="A0A3Q8U172"/>
<dbReference type="Gene3D" id="1.10.238.20">
    <property type="entry name" value="Pheromone/general odorant binding protein domain"/>
    <property type="match status" value="1"/>
</dbReference>
<keyword evidence="4 7" id="KW-0732">Signal</keyword>
<evidence type="ECO:0000256" key="7">
    <source>
        <dbReference type="SAM" id="SignalP"/>
    </source>
</evidence>
<dbReference type="InterPro" id="IPR036728">
    <property type="entry name" value="PBP_GOBP_sf"/>
</dbReference>
<dbReference type="PANTHER" id="PTHR11857">
    <property type="entry name" value="ODORANT BINDING PROTEIN-RELATED"/>
    <property type="match status" value="1"/>
</dbReference>
<organism evidence="8">
    <name type="scientific">Holotrichia oblita</name>
    <name type="common">Chafer beetle</name>
    <dbReference type="NCBI Taxonomy" id="644536"/>
    <lineage>
        <taxon>Eukaryota</taxon>
        <taxon>Metazoa</taxon>
        <taxon>Ecdysozoa</taxon>
        <taxon>Arthropoda</taxon>
        <taxon>Hexapoda</taxon>
        <taxon>Insecta</taxon>
        <taxon>Pterygota</taxon>
        <taxon>Neoptera</taxon>
        <taxon>Endopterygota</taxon>
        <taxon>Coleoptera</taxon>
        <taxon>Polyphaga</taxon>
        <taxon>Scarabaeiformia</taxon>
        <taxon>Scarabaeidae</taxon>
        <taxon>Melolonthinae</taxon>
        <taxon>Holotrichia</taxon>
    </lineage>
</organism>
<comment type="subcellular location">
    <subcellularLocation>
        <location evidence="1">Secreted</location>
    </subcellularLocation>
</comment>
<dbReference type="EMBL" id="MK255316">
    <property type="protein sequence ID" value="AZL87164.1"/>
    <property type="molecule type" value="mRNA"/>
</dbReference>
<dbReference type="FunFam" id="1.10.238.20:FF:000001">
    <property type="entry name" value="General odorant-binding protein lush"/>
    <property type="match status" value="1"/>
</dbReference>
<dbReference type="GO" id="GO:0005615">
    <property type="term" value="C:extracellular space"/>
    <property type="evidence" value="ECO:0007669"/>
    <property type="project" value="TreeGrafter"/>
</dbReference>
<keyword evidence="5" id="KW-0325">Glycoprotein</keyword>
<evidence type="ECO:0000256" key="4">
    <source>
        <dbReference type="ARBA" id="ARBA00022729"/>
    </source>
</evidence>
<evidence type="ECO:0000256" key="5">
    <source>
        <dbReference type="ARBA" id="ARBA00023180"/>
    </source>
</evidence>
<dbReference type="SUPFAM" id="SSF47565">
    <property type="entry name" value="Insect pheromone/odorant-binding proteins"/>
    <property type="match status" value="1"/>
</dbReference>
<dbReference type="CDD" id="cd23992">
    <property type="entry name" value="PBP_GOBP"/>
    <property type="match status" value="1"/>
</dbReference>
<evidence type="ECO:0000256" key="1">
    <source>
        <dbReference type="ARBA" id="ARBA00004613"/>
    </source>
</evidence>
<dbReference type="GO" id="GO:0005549">
    <property type="term" value="F:odorant binding"/>
    <property type="evidence" value="ECO:0007669"/>
    <property type="project" value="InterPro"/>
</dbReference>
<evidence type="ECO:0000256" key="6">
    <source>
        <dbReference type="ARBA" id="ARBA00056866"/>
    </source>
</evidence>
<gene>
    <name evidence="8" type="primary">OBP22</name>
</gene>
<keyword evidence="3" id="KW-0964">Secreted</keyword>